<sequence length="133" mass="15217">MALAVFTMTASVCLTCVLLCLSCLPSLTDSRSITLNEPDEKKEVNLWDVDVYADPCKAAGFSGDIALSEDEFEQERNYYIEKYQKNHSEHKHRHSKDSKRVHHRSSRAATAYQERKWPFGVIPYEIDGNFTGK</sequence>
<feature type="chain" id="PRO_5045232385" evidence="3">
    <location>
        <begin position="31"/>
        <end position="133"/>
    </location>
</feature>
<feature type="region of interest" description="Disordered" evidence="2">
    <location>
        <begin position="85"/>
        <end position="109"/>
    </location>
</feature>
<organism evidence="5 6">
    <name type="scientific">Saccoglossus kowalevskii</name>
    <name type="common">Acorn worm</name>
    <dbReference type="NCBI Taxonomy" id="10224"/>
    <lineage>
        <taxon>Eukaryota</taxon>
        <taxon>Metazoa</taxon>
        <taxon>Hemichordata</taxon>
        <taxon>Enteropneusta</taxon>
        <taxon>Harrimaniidae</taxon>
        <taxon>Saccoglossus</taxon>
    </lineage>
</organism>
<reference evidence="6" key="1">
    <citation type="submission" date="2025-08" db="UniProtKB">
        <authorList>
            <consortium name="RefSeq"/>
        </authorList>
    </citation>
    <scope>IDENTIFICATION</scope>
    <source>
        <tissue evidence="6">Testes</tissue>
    </source>
</reference>
<evidence type="ECO:0000313" key="5">
    <source>
        <dbReference type="Proteomes" id="UP000694865"/>
    </source>
</evidence>
<evidence type="ECO:0000256" key="2">
    <source>
        <dbReference type="SAM" id="MobiDB-lite"/>
    </source>
</evidence>
<evidence type="ECO:0000259" key="4">
    <source>
        <dbReference type="PROSITE" id="PS51864"/>
    </source>
</evidence>
<evidence type="ECO:0000313" key="6">
    <source>
        <dbReference type="RefSeq" id="XP_006817230.1"/>
    </source>
</evidence>
<proteinExistence type="predicted"/>
<comment type="caution">
    <text evidence="1">Lacks conserved residue(s) required for the propagation of feature annotation.</text>
</comment>
<feature type="compositionally biased region" description="Basic residues" evidence="2">
    <location>
        <begin position="88"/>
        <end position="106"/>
    </location>
</feature>
<protein>
    <submittedName>
        <fullName evidence="6">Bone morphogenetic protein 1 homolog</fullName>
    </submittedName>
</protein>
<feature type="domain" description="Peptidase M12A" evidence="4">
    <location>
        <begin position="108"/>
        <end position="133"/>
    </location>
</feature>
<accession>A0ABM0MB39</accession>
<evidence type="ECO:0000256" key="1">
    <source>
        <dbReference type="PROSITE-ProRule" id="PRU01211"/>
    </source>
</evidence>
<dbReference type="RefSeq" id="XP_006817230.1">
    <property type="nucleotide sequence ID" value="XM_006817167.1"/>
</dbReference>
<dbReference type="Proteomes" id="UP000694865">
    <property type="component" value="Unplaced"/>
</dbReference>
<name>A0ABM0MB39_SACKO</name>
<dbReference type="PROSITE" id="PS51864">
    <property type="entry name" value="ASTACIN"/>
    <property type="match status" value="1"/>
</dbReference>
<dbReference type="GeneID" id="102804250"/>
<dbReference type="InterPro" id="IPR001506">
    <property type="entry name" value="Peptidase_M12A"/>
</dbReference>
<evidence type="ECO:0000256" key="3">
    <source>
        <dbReference type="SAM" id="SignalP"/>
    </source>
</evidence>
<keyword evidence="3" id="KW-0732">Signal</keyword>
<feature type="signal peptide" evidence="3">
    <location>
        <begin position="1"/>
        <end position="30"/>
    </location>
</feature>
<gene>
    <name evidence="6" type="primary">LOC102804250</name>
</gene>
<keyword evidence="5" id="KW-1185">Reference proteome</keyword>